<dbReference type="AlphaFoldDB" id="A0A2G8SGW2"/>
<protein>
    <submittedName>
        <fullName evidence="1">Uncharacterized protein</fullName>
    </submittedName>
</protein>
<comment type="caution">
    <text evidence="1">The sequence shown here is derived from an EMBL/GenBank/DDBJ whole genome shotgun (WGS) entry which is preliminary data.</text>
</comment>
<sequence length="270" mass="29566">MFLTFNDFARTLHAFTRLQVLNCGDVDWITLGVLLPPFMTSAGATRRNGKFLPVLEKLTVRLIGRHGAERLLTSLALSASLRTLTVFLSTIGNLPQMYSSVNEPVDPATGMSDGLDLSLFPRLSDLIVLDIVPQSLRSAQRALLSALHELLASWSDDPPSRSLTLEIKPTPSPYSTEGGRFYTKQNYISFLEALGRTVEEACTHRRGSSIPALHARLEIPQDATTTLEELEREAGPQFPMTLKAGKLTVEAHTSGERYPCSPQDASKATG</sequence>
<evidence type="ECO:0000313" key="2">
    <source>
        <dbReference type="Proteomes" id="UP000230002"/>
    </source>
</evidence>
<gene>
    <name evidence="1" type="ORF">GSI_05114</name>
</gene>
<evidence type="ECO:0000313" key="1">
    <source>
        <dbReference type="EMBL" id="PIL32996.1"/>
    </source>
</evidence>
<dbReference type="EMBL" id="AYKW01000009">
    <property type="protein sequence ID" value="PIL32996.1"/>
    <property type="molecule type" value="Genomic_DNA"/>
</dbReference>
<keyword evidence="2" id="KW-1185">Reference proteome</keyword>
<name>A0A2G8SGW2_9APHY</name>
<proteinExistence type="predicted"/>
<dbReference type="Proteomes" id="UP000230002">
    <property type="component" value="Unassembled WGS sequence"/>
</dbReference>
<accession>A0A2G8SGW2</accession>
<reference evidence="1 2" key="1">
    <citation type="journal article" date="2015" name="Sci. Rep.">
        <title>Chromosome-level genome map provides insights into diverse defense mechanisms in the medicinal fungus Ganoderma sinense.</title>
        <authorList>
            <person name="Zhu Y."/>
            <person name="Xu J."/>
            <person name="Sun C."/>
            <person name="Zhou S."/>
            <person name="Xu H."/>
            <person name="Nelson D.R."/>
            <person name="Qian J."/>
            <person name="Song J."/>
            <person name="Luo H."/>
            <person name="Xiang L."/>
            <person name="Li Y."/>
            <person name="Xu Z."/>
            <person name="Ji A."/>
            <person name="Wang L."/>
            <person name="Lu S."/>
            <person name="Hayward A."/>
            <person name="Sun W."/>
            <person name="Li X."/>
            <person name="Schwartz D.C."/>
            <person name="Wang Y."/>
            <person name="Chen S."/>
        </authorList>
    </citation>
    <scope>NUCLEOTIDE SEQUENCE [LARGE SCALE GENOMIC DNA]</scope>
    <source>
        <strain evidence="1 2">ZZ0214-1</strain>
    </source>
</reference>
<organism evidence="1 2">
    <name type="scientific">Ganoderma sinense ZZ0214-1</name>
    <dbReference type="NCBI Taxonomy" id="1077348"/>
    <lineage>
        <taxon>Eukaryota</taxon>
        <taxon>Fungi</taxon>
        <taxon>Dikarya</taxon>
        <taxon>Basidiomycota</taxon>
        <taxon>Agaricomycotina</taxon>
        <taxon>Agaricomycetes</taxon>
        <taxon>Polyporales</taxon>
        <taxon>Polyporaceae</taxon>
        <taxon>Ganoderma</taxon>
    </lineage>
</organism>
<dbReference type="OrthoDB" id="2788229at2759"/>